<dbReference type="EMBL" id="AUXT01000183">
    <property type="protein sequence ID" value="KZN45003.1"/>
    <property type="molecule type" value="Genomic_DNA"/>
</dbReference>
<dbReference type="RefSeq" id="WP_155730627.1">
    <property type="nucleotide sequence ID" value="NZ_AUXT01000183.1"/>
</dbReference>
<comment type="caution">
    <text evidence="1">The sequence shown here is derived from an EMBL/GenBank/DDBJ whole genome shotgun (WGS) entry which is preliminary data.</text>
</comment>
<accession>A0A162A6R1</accession>
<name>A0A162A6R1_9GAMM</name>
<evidence type="ECO:0000313" key="2">
    <source>
        <dbReference type="Proteomes" id="UP000076587"/>
    </source>
</evidence>
<evidence type="ECO:0000313" key="1">
    <source>
        <dbReference type="EMBL" id="KZN45003.1"/>
    </source>
</evidence>
<dbReference type="Proteomes" id="UP000076587">
    <property type="component" value="Unassembled WGS sequence"/>
</dbReference>
<dbReference type="OrthoDB" id="9919038at2"/>
<dbReference type="AlphaFoldDB" id="A0A162A6R1"/>
<proteinExistence type="predicted"/>
<sequence>MKIKLQKGNLKNLSGDKVLLNNKATKQIAGGGWSWECTTNWARCEP</sequence>
<organism evidence="1 2">
    <name type="scientific">Pseudoalteromonas luteoviolacea NCIMB 1942</name>
    <dbReference type="NCBI Taxonomy" id="1365253"/>
    <lineage>
        <taxon>Bacteria</taxon>
        <taxon>Pseudomonadati</taxon>
        <taxon>Pseudomonadota</taxon>
        <taxon>Gammaproteobacteria</taxon>
        <taxon>Alteromonadales</taxon>
        <taxon>Pseudoalteromonadaceae</taxon>
        <taxon>Pseudoalteromonas</taxon>
    </lineage>
</organism>
<dbReference type="PATRIC" id="fig|1365253.3.peg.3778"/>
<protein>
    <recommendedName>
        <fullName evidence="3">Bacteriocin</fullName>
    </recommendedName>
</protein>
<evidence type="ECO:0008006" key="3">
    <source>
        <dbReference type="Google" id="ProtNLM"/>
    </source>
</evidence>
<gene>
    <name evidence="1" type="ORF">N482_03090</name>
</gene>
<reference evidence="1 2" key="1">
    <citation type="submission" date="2013-07" db="EMBL/GenBank/DDBJ databases">
        <title>Comparative Genomic and Metabolomic Analysis of Twelve Strains of Pseudoalteromonas luteoviolacea.</title>
        <authorList>
            <person name="Vynne N.G."/>
            <person name="Mansson M."/>
            <person name="Gram L."/>
        </authorList>
    </citation>
    <scope>NUCLEOTIDE SEQUENCE [LARGE SCALE GENOMIC DNA]</scope>
    <source>
        <strain evidence="1 2">NCIMB 1942</strain>
    </source>
</reference>